<organism evidence="1 2">
    <name type="scientific">Agrilus planipennis</name>
    <name type="common">Emerald ash borer</name>
    <name type="synonym">Agrilus marcopoli</name>
    <dbReference type="NCBI Taxonomy" id="224129"/>
    <lineage>
        <taxon>Eukaryota</taxon>
        <taxon>Metazoa</taxon>
        <taxon>Ecdysozoa</taxon>
        <taxon>Arthropoda</taxon>
        <taxon>Hexapoda</taxon>
        <taxon>Insecta</taxon>
        <taxon>Pterygota</taxon>
        <taxon>Neoptera</taxon>
        <taxon>Endopterygota</taxon>
        <taxon>Coleoptera</taxon>
        <taxon>Polyphaga</taxon>
        <taxon>Elateriformia</taxon>
        <taxon>Buprestoidea</taxon>
        <taxon>Buprestidae</taxon>
        <taxon>Agrilinae</taxon>
        <taxon>Agrilus</taxon>
    </lineage>
</organism>
<name>A0A1W4WX59_AGRPL</name>
<accession>A0A1W4WX59</accession>
<keyword evidence="1" id="KW-1185">Reference proteome</keyword>
<evidence type="ECO:0000313" key="2">
    <source>
        <dbReference type="RefSeq" id="XP_018324645.1"/>
    </source>
</evidence>
<dbReference type="RefSeq" id="XP_018324645.1">
    <property type="nucleotide sequence ID" value="XM_018469143.1"/>
</dbReference>
<proteinExistence type="predicted"/>
<dbReference type="AlphaFoldDB" id="A0A1W4WX59"/>
<reference evidence="2" key="1">
    <citation type="submission" date="2025-08" db="UniProtKB">
        <authorList>
            <consortium name="RefSeq"/>
        </authorList>
    </citation>
    <scope>IDENTIFICATION</scope>
    <source>
        <tissue evidence="2">Entire body</tissue>
    </source>
</reference>
<protein>
    <submittedName>
        <fullName evidence="2">Uncharacterized protein LOC108736646</fullName>
    </submittedName>
</protein>
<dbReference type="InParanoid" id="A0A1W4WX59"/>
<evidence type="ECO:0000313" key="1">
    <source>
        <dbReference type="Proteomes" id="UP000192223"/>
    </source>
</evidence>
<gene>
    <name evidence="2" type="primary">LOC108736646</name>
</gene>
<sequence>MGEDLNDILNLQYKVATSRTFYTKSIETILKKKNKLDLKRISNIQFEDWEETNIEVPQFKVPEMTQDPVIEKQRVEQIKAHMLDQIKLMKILKKIRSNKIAQLVNEL</sequence>
<dbReference type="GeneID" id="108736646"/>
<dbReference type="Proteomes" id="UP000192223">
    <property type="component" value="Unplaced"/>
</dbReference>
<dbReference type="KEGG" id="apln:108736646"/>